<evidence type="ECO:0000313" key="2">
    <source>
        <dbReference type="Proteomes" id="UP000299102"/>
    </source>
</evidence>
<proteinExistence type="predicted"/>
<evidence type="ECO:0000313" key="1">
    <source>
        <dbReference type="EMBL" id="GBP91178.1"/>
    </source>
</evidence>
<protein>
    <submittedName>
        <fullName evidence="1">Uncharacterized protein</fullName>
    </submittedName>
</protein>
<organism evidence="1 2">
    <name type="scientific">Eumeta variegata</name>
    <name type="common">Bagworm moth</name>
    <name type="synonym">Eumeta japonica</name>
    <dbReference type="NCBI Taxonomy" id="151549"/>
    <lineage>
        <taxon>Eukaryota</taxon>
        <taxon>Metazoa</taxon>
        <taxon>Ecdysozoa</taxon>
        <taxon>Arthropoda</taxon>
        <taxon>Hexapoda</taxon>
        <taxon>Insecta</taxon>
        <taxon>Pterygota</taxon>
        <taxon>Neoptera</taxon>
        <taxon>Endopterygota</taxon>
        <taxon>Lepidoptera</taxon>
        <taxon>Glossata</taxon>
        <taxon>Ditrysia</taxon>
        <taxon>Tineoidea</taxon>
        <taxon>Psychidae</taxon>
        <taxon>Oiketicinae</taxon>
        <taxon>Eumeta</taxon>
    </lineage>
</organism>
<name>A0A4C1ZU19_EUMVA</name>
<gene>
    <name evidence="1" type="ORF">EVAR_100143_1</name>
</gene>
<dbReference type="Proteomes" id="UP000299102">
    <property type="component" value="Unassembled WGS sequence"/>
</dbReference>
<dbReference type="EMBL" id="BGZK01002149">
    <property type="protein sequence ID" value="GBP91178.1"/>
    <property type="molecule type" value="Genomic_DNA"/>
</dbReference>
<reference evidence="1 2" key="1">
    <citation type="journal article" date="2019" name="Commun. Biol.">
        <title>The bagworm genome reveals a unique fibroin gene that provides high tensile strength.</title>
        <authorList>
            <person name="Kono N."/>
            <person name="Nakamura H."/>
            <person name="Ohtoshi R."/>
            <person name="Tomita M."/>
            <person name="Numata K."/>
            <person name="Arakawa K."/>
        </authorList>
    </citation>
    <scope>NUCLEOTIDE SEQUENCE [LARGE SCALE GENOMIC DNA]</scope>
</reference>
<comment type="caution">
    <text evidence="1">The sequence shown here is derived from an EMBL/GenBank/DDBJ whole genome shotgun (WGS) entry which is preliminary data.</text>
</comment>
<accession>A0A4C1ZU19</accession>
<keyword evidence="2" id="KW-1185">Reference proteome</keyword>
<sequence>MAAMGHEPLCTTSLLRMAVTGHYILCSGSLENRSDRLHNIGYRLLIWSDRRRSGDTSIIKTIGLPDPLHIFKGPITPLPTHARPQSFHFTSRRLDLKFSALAQRGL</sequence>
<dbReference type="AlphaFoldDB" id="A0A4C1ZU19"/>